<keyword evidence="2" id="KW-0963">Cytoplasm</keyword>
<keyword evidence="4" id="KW-0677">Repeat</keyword>
<evidence type="ECO:0000256" key="3">
    <source>
        <dbReference type="ARBA" id="ARBA00022614"/>
    </source>
</evidence>
<dbReference type="InterPro" id="IPR001611">
    <property type="entry name" value="Leu-rich_rpt"/>
</dbReference>
<dbReference type="PROSITE" id="PS51450">
    <property type="entry name" value="LRR"/>
    <property type="match status" value="1"/>
</dbReference>
<dbReference type="OrthoDB" id="430293at2759"/>
<keyword evidence="3" id="KW-0433">Leucine-rich repeat</keyword>
<evidence type="ECO:0000256" key="1">
    <source>
        <dbReference type="ARBA" id="ARBA00004496"/>
    </source>
</evidence>
<keyword evidence="8" id="KW-1185">Reference proteome</keyword>
<accession>A0A2N1JAG9</accession>
<dbReference type="STRING" id="2020962.A0A2N1JAG9"/>
<dbReference type="PROSITE" id="PS50830">
    <property type="entry name" value="TNASE_3"/>
    <property type="match status" value="1"/>
</dbReference>
<dbReference type="GO" id="GO:0005737">
    <property type="term" value="C:cytoplasm"/>
    <property type="evidence" value="ECO:0007669"/>
    <property type="project" value="UniProtKB-SubCell"/>
</dbReference>
<dbReference type="InterPro" id="IPR003591">
    <property type="entry name" value="Leu-rich_rpt_typical-subtyp"/>
</dbReference>
<dbReference type="InterPro" id="IPR035437">
    <property type="entry name" value="SNase_OB-fold_sf"/>
</dbReference>
<dbReference type="Proteomes" id="UP000232875">
    <property type="component" value="Unassembled WGS sequence"/>
</dbReference>
<dbReference type="InterPro" id="IPR032675">
    <property type="entry name" value="LRR_dom_sf"/>
</dbReference>
<evidence type="ECO:0000313" key="8">
    <source>
        <dbReference type="Proteomes" id="UP000232875"/>
    </source>
</evidence>
<dbReference type="Gene3D" id="2.40.50.90">
    <property type="match status" value="1"/>
</dbReference>
<dbReference type="PANTHER" id="PTHR15454:SF69">
    <property type="entry name" value="SERINE_THREONINE-PROTEIN KINASE 11-INTERACTING PROTEIN"/>
    <property type="match status" value="1"/>
</dbReference>
<evidence type="ECO:0000256" key="4">
    <source>
        <dbReference type="ARBA" id="ARBA00022737"/>
    </source>
</evidence>
<protein>
    <recommendedName>
        <fullName evidence="6">TNase-like domain-containing protein</fullName>
    </recommendedName>
</protein>
<organism evidence="7 8">
    <name type="scientific">Malassezia vespertilionis</name>
    <dbReference type="NCBI Taxonomy" id="2020962"/>
    <lineage>
        <taxon>Eukaryota</taxon>
        <taxon>Fungi</taxon>
        <taxon>Dikarya</taxon>
        <taxon>Basidiomycota</taxon>
        <taxon>Ustilaginomycotina</taxon>
        <taxon>Malasseziomycetes</taxon>
        <taxon>Malasseziales</taxon>
        <taxon>Malasseziaceae</taxon>
        <taxon>Malassezia</taxon>
    </lineage>
</organism>
<name>A0A2N1JAG9_9BASI</name>
<feature type="region of interest" description="Disordered" evidence="5">
    <location>
        <begin position="403"/>
        <end position="460"/>
    </location>
</feature>
<reference evidence="7 8" key="1">
    <citation type="submission" date="2017-10" db="EMBL/GenBank/DDBJ databases">
        <title>A novel species of cold-tolerant Malassezia isolated from bats.</title>
        <authorList>
            <person name="Lorch J.M."/>
            <person name="Palmer J.M."/>
            <person name="Vanderwolf K.J."/>
            <person name="Schmidt K.Z."/>
            <person name="Verant M.L."/>
            <person name="Weller T.J."/>
            <person name="Blehert D.S."/>
        </authorList>
    </citation>
    <scope>NUCLEOTIDE SEQUENCE [LARGE SCALE GENOMIC DNA]</scope>
    <source>
        <strain evidence="7 8">NWHC:44797-103</strain>
    </source>
</reference>
<dbReference type="InterPro" id="IPR016071">
    <property type="entry name" value="Staphylococal_nuclease_OB-fold"/>
</dbReference>
<dbReference type="Pfam" id="PF00565">
    <property type="entry name" value="SNase"/>
    <property type="match status" value="1"/>
</dbReference>
<dbReference type="AlphaFoldDB" id="A0A2N1JAG9"/>
<evidence type="ECO:0000256" key="5">
    <source>
        <dbReference type="SAM" id="MobiDB-lite"/>
    </source>
</evidence>
<sequence length="746" mass="83253">MAEGAMQRWYVELARWAELHEAELCVERERLQRRCVFSIDIPHFAYLLQRCDALGLPVGDLDPDVQLEHALASEVPVSTIQDKLRGMFSLQDSVDTLSILWGTMPLPSDDPDAPFRTLYRILTQVRALELYPSSSIHTHAVSLHACKSLTELTLRGVRPEMVHGWDRLCVQLCALECSGVDIPDITDIFTTLVSRELPHAEALPAAAWHSLRYANLSRNALTFVPESALKHVPGLVHLDISHNLLSAVPPALELLPNLRALNVADNMVDSVHGIYHTLKAIRTLNLAHNRLESVCGVERLATLEQADLRGNQIWDTGEIGRLAQLPHCTHVWIEENPLMYTVQNARVACFALFALEHKEVVLDDAPAGFFERRHVAERLAKRVAMAPQRHHADAKMATEVRHTALHAKQPSPEMPKPRRARPRRTDPGPRAGTEDKALRRSRPSELPGVPEAQKAADMPSMPRAPFKQRIEKLRNSAGDDWLRQLARGELQDEPAYPIQAPNEDAPSGVWAVIGGILSTPIGAALTSVAVATGATYVWWRYLRRIPNTGYLTPAVLKTHTTLVGKVTSVGDADGFRVYHTPGLPILRTLFHRVPSKPSALRDQTISVRIAGADAPEAAHFGRAAQPFAAEAKEELKRLVDGRMVTLDVAHIDQYRRLVAIPYVWHPPYIFGRTNVSLTMVRKGLATVYRNAGAAYGQAGFFSRYILHSRSGLRSLERAEEIMRLGMWSLGRKLETPAEYKRRNADR</sequence>
<gene>
    <name evidence="7" type="ORF">MVES_002478</name>
</gene>
<dbReference type="EMBL" id="KZ454991">
    <property type="protein sequence ID" value="PKI83556.1"/>
    <property type="molecule type" value="Genomic_DNA"/>
</dbReference>
<feature type="compositionally biased region" description="Basic and acidic residues" evidence="5">
    <location>
        <begin position="423"/>
        <end position="438"/>
    </location>
</feature>
<dbReference type="SMART" id="SM00369">
    <property type="entry name" value="LRR_TYP"/>
    <property type="match status" value="4"/>
</dbReference>
<evidence type="ECO:0000313" key="7">
    <source>
        <dbReference type="EMBL" id="PKI83556.1"/>
    </source>
</evidence>
<evidence type="ECO:0000256" key="2">
    <source>
        <dbReference type="ARBA" id="ARBA00022490"/>
    </source>
</evidence>
<evidence type="ECO:0000259" key="6">
    <source>
        <dbReference type="PROSITE" id="PS50830"/>
    </source>
</evidence>
<proteinExistence type="predicted"/>
<dbReference type="SUPFAM" id="SSF52075">
    <property type="entry name" value="Outer arm dynein light chain 1"/>
    <property type="match status" value="1"/>
</dbReference>
<dbReference type="Pfam" id="PF13855">
    <property type="entry name" value="LRR_8"/>
    <property type="match status" value="1"/>
</dbReference>
<dbReference type="PANTHER" id="PTHR15454">
    <property type="entry name" value="NISCHARIN RELATED"/>
    <property type="match status" value="1"/>
</dbReference>
<dbReference type="Gene3D" id="3.80.10.10">
    <property type="entry name" value="Ribonuclease Inhibitor"/>
    <property type="match status" value="2"/>
</dbReference>
<dbReference type="SUPFAM" id="SSF50199">
    <property type="entry name" value="Staphylococcal nuclease"/>
    <property type="match status" value="1"/>
</dbReference>
<feature type="domain" description="TNase-like" evidence="6">
    <location>
        <begin position="560"/>
        <end position="729"/>
    </location>
</feature>
<dbReference type="SMART" id="SM00318">
    <property type="entry name" value="SNc"/>
    <property type="match status" value="1"/>
</dbReference>
<comment type="subcellular location">
    <subcellularLocation>
        <location evidence="1">Cytoplasm</location>
    </subcellularLocation>
</comment>